<proteinExistence type="predicted"/>
<reference evidence="2 3" key="1">
    <citation type="journal article" date="2019" name="Nat. Ecol. Evol.">
        <title>Megaphylogeny resolves global patterns of mushroom evolution.</title>
        <authorList>
            <person name="Varga T."/>
            <person name="Krizsan K."/>
            <person name="Foldi C."/>
            <person name="Dima B."/>
            <person name="Sanchez-Garcia M."/>
            <person name="Sanchez-Ramirez S."/>
            <person name="Szollosi G.J."/>
            <person name="Szarkandi J.G."/>
            <person name="Papp V."/>
            <person name="Albert L."/>
            <person name="Andreopoulos W."/>
            <person name="Angelini C."/>
            <person name="Antonin V."/>
            <person name="Barry K.W."/>
            <person name="Bougher N.L."/>
            <person name="Buchanan P."/>
            <person name="Buyck B."/>
            <person name="Bense V."/>
            <person name="Catcheside P."/>
            <person name="Chovatia M."/>
            <person name="Cooper J."/>
            <person name="Damon W."/>
            <person name="Desjardin D."/>
            <person name="Finy P."/>
            <person name="Geml J."/>
            <person name="Haridas S."/>
            <person name="Hughes K."/>
            <person name="Justo A."/>
            <person name="Karasinski D."/>
            <person name="Kautmanova I."/>
            <person name="Kiss B."/>
            <person name="Kocsube S."/>
            <person name="Kotiranta H."/>
            <person name="LaButti K.M."/>
            <person name="Lechner B.E."/>
            <person name="Liimatainen K."/>
            <person name="Lipzen A."/>
            <person name="Lukacs Z."/>
            <person name="Mihaltcheva S."/>
            <person name="Morgado L.N."/>
            <person name="Niskanen T."/>
            <person name="Noordeloos M.E."/>
            <person name="Ohm R.A."/>
            <person name="Ortiz-Santana B."/>
            <person name="Ovrebo C."/>
            <person name="Racz N."/>
            <person name="Riley R."/>
            <person name="Savchenko A."/>
            <person name="Shiryaev A."/>
            <person name="Soop K."/>
            <person name="Spirin V."/>
            <person name="Szebenyi C."/>
            <person name="Tomsovsky M."/>
            <person name="Tulloss R.E."/>
            <person name="Uehling J."/>
            <person name="Grigoriev I.V."/>
            <person name="Vagvolgyi C."/>
            <person name="Papp T."/>
            <person name="Martin F.M."/>
            <person name="Miettinen O."/>
            <person name="Hibbett D.S."/>
            <person name="Nagy L.G."/>
        </authorList>
    </citation>
    <scope>NUCLEOTIDE SEQUENCE [LARGE SCALE GENOMIC DNA]</scope>
    <source>
        <strain evidence="2 3">HHB13444</strain>
    </source>
</reference>
<gene>
    <name evidence="2" type="ORF">K466DRAFT_506937</name>
</gene>
<dbReference type="STRING" id="1314778.A0A5C3NN54"/>
<name>A0A5C3NN54_9APHY</name>
<dbReference type="PANTHER" id="PTHR33096">
    <property type="entry name" value="CXC2 DOMAIN-CONTAINING PROTEIN"/>
    <property type="match status" value="1"/>
</dbReference>
<sequence length="733" mass="82387">MPRVRPEVHRAIPGTRGRPLPKHQFAASRMMVIVDVSGVHELPVVFCSCPGAETHDVQLLEMGFYPATAKRPKTAFTFRVLDDFLLTNKECKTAAMNYYNKLRRVTNDLFPHTVPDRYRDLLRVSRQWRNLKARKRYGVGFQGVGEPGPGSLAVICPSCPVPEVNMPAGWQNDPHPYKHMASVIFDGNFSAEHQRMKNPSDDVRFADGHAFMVTDGPYKEHLNTAVQFRQKLECHEHRAVLAAASEKAALEATGIGAAACSRHGFFIPHAVVDFQKGEQQKNIDYSMCQVALFFQRLMLLLALYDVWCHYVKHMPERFRDSPGLSWPEGMTIMGGIDQFHVHGHIAQCYPRYSPSFIPGAGVQDGDVLETLWINTNKMSDSTRGMSSAHRQESIDDIMDDSNWNKLVRIAPALARKWKKACEEIGPSRDALEHLTASSDPAQVQGWKALAETARQQRHKKIEVMDVYEIQSKKLPTKAEIQLQLTQAENTGADQLRGCAAWLAFGLKIEESSAMAAAFSLRPDMSALGVEWDAMDDIPESAGVERDSSSGTGSYASASMVPERFSIALPSNLGVAFCRAHDLMGLVEKERRLRVGQMNDALHSVRVAIGYKSFLYRHGVRQATSQRQKLRSFDDVHLADEGVLSWARIYTAARTALLNLYDRTHPEDLIALQAVEKRYQPLEKRDLRANTALIEQSTRGVRHLHLAWFWSMDVQGDSQNSGWMNESKQFSALT</sequence>
<organism evidence="2 3">
    <name type="scientific">Polyporus arcularius HHB13444</name>
    <dbReference type="NCBI Taxonomy" id="1314778"/>
    <lineage>
        <taxon>Eukaryota</taxon>
        <taxon>Fungi</taxon>
        <taxon>Dikarya</taxon>
        <taxon>Basidiomycota</taxon>
        <taxon>Agaricomycotina</taxon>
        <taxon>Agaricomycetes</taxon>
        <taxon>Polyporales</taxon>
        <taxon>Polyporaceae</taxon>
        <taxon>Polyporus</taxon>
    </lineage>
</organism>
<protein>
    <recommendedName>
        <fullName evidence="1">CxC2-like cysteine cluster KDZ transposase-associated domain-containing protein</fullName>
    </recommendedName>
</protein>
<dbReference type="Proteomes" id="UP000308197">
    <property type="component" value="Unassembled WGS sequence"/>
</dbReference>
<dbReference type="InterPro" id="IPR040521">
    <property type="entry name" value="KDZ"/>
</dbReference>
<evidence type="ECO:0000259" key="1">
    <source>
        <dbReference type="Pfam" id="PF18803"/>
    </source>
</evidence>
<dbReference type="Pfam" id="PF18758">
    <property type="entry name" value="KDZ"/>
    <property type="match status" value="1"/>
</dbReference>
<keyword evidence="3" id="KW-1185">Reference proteome</keyword>
<dbReference type="InParanoid" id="A0A5C3NN54"/>
<dbReference type="AlphaFoldDB" id="A0A5C3NN54"/>
<evidence type="ECO:0000313" key="2">
    <source>
        <dbReference type="EMBL" id="TFK78665.1"/>
    </source>
</evidence>
<dbReference type="Pfam" id="PF18803">
    <property type="entry name" value="CxC2"/>
    <property type="match status" value="1"/>
</dbReference>
<dbReference type="EMBL" id="ML212396">
    <property type="protein sequence ID" value="TFK78665.1"/>
    <property type="molecule type" value="Genomic_DNA"/>
</dbReference>
<dbReference type="PANTHER" id="PTHR33096:SF1">
    <property type="entry name" value="CXC1-LIKE CYSTEINE CLUSTER ASSOCIATED WITH KDZ TRANSPOSASES DOMAIN-CONTAINING PROTEIN"/>
    <property type="match status" value="1"/>
</dbReference>
<evidence type="ECO:0000313" key="3">
    <source>
        <dbReference type="Proteomes" id="UP000308197"/>
    </source>
</evidence>
<accession>A0A5C3NN54</accession>
<dbReference type="InterPro" id="IPR041457">
    <property type="entry name" value="CxC2_KDZ-assoc"/>
</dbReference>
<feature type="domain" description="CxC2-like cysteine cluster KDZ transposase-associated" evidence="1">
    <location>
        <begin position="27"/>
        <end position="108"/>
    </location>
</feature>